<dbReference type="GO" id="GO:0071732">
    <property type="term" value="P:cellular response to nitric oxide"/>
    <property type="evidence" value="ECO:0007669"/>
    <property type="project" value="UniProtKB-ARBA"/>
</dbReference>
<dbReference type="PROSITE" id="PS50113">
    <property type="entry name" value="PAC"/>
    <property type="match status" value="1"/>
</dbReference>
<dbReference type="InterPro" id="IPR000700">
    <property type="entry name" value="PAS-assoc_C"/>
</dbReference>
<evidence type="ECO:0000259" key="6">
    <source>
        <dbReference type="PROSITE" id="PS50883"/>
    </source>
</evidence>
<dbReference type="FunFam" id="3.30.70.270:FF:000001">
    <property type="entry name" value="Diguanylate cyclase domain protein"/>
    <property type="match status" value="1"/>
</dbReference>
<evidence type="ECO:0000259" key="5">
    <source>
        <dbReference type="PROSITE" id="PS50113"/>
    </source>
</evidence>
<dbReference type="InterPro" id="IPR001633">
    <property type="entry name" value="EAL_dom"/>
</dbReference>
<dbReference type="Pfam" id="PF13426">
    <property type="entry name" value="PAS_9"/>
    <property type="match status" value="1"/>
</dbReference>
<dbReference type="PROSITE" id="PS50883">
    <property type="entry name" value="EAL"/>
    <property type="match status" value="1"/>
</dbReference>
<keyword evidence="2" id="KW-0597">Phosphoprotein</keyword>
<dbReference type="InterPro" id="IPR043128">
    <property type="entry name" value="Rev_trsase/Diguanyl_cyclase"/>
</dbReference>
<dbReference type="CDD" id="cd01949">
    <property type="entry name" value="GGDEF"/>
    <property type="match status" value="1"/>
</dbReference>
<dbReference type="Proteomes" id="UP000294737">
    <property type="component" value="Unassembled WGS sequence"/>
</dbReference>
<feature type="domain" description="PAC" evidence="5">
    <location>
        <begin position="332"/>
        <end position="388"/>
    </location>
</feature>
<dbReference type="InterPro" id="IPR000014">
    <property type="entry name" value="PAS"/>
</dbReference>
<feature type="domain" description="Response regulatory" evidence="3">
    <location>
        <begin position="3"/>
        <end position="119"/>
    </location>
</feature>
<comment type="catalytic activity">
    <reaction evidence="1">
        <text>3',3'-c-di-GMP + H2O = 5'-phosphoguanylyl(3'-&gt;5')guanosine + H(+)</text>
        <dbReference type="Rhea" id="RHEA:24902"/>
        <dbReference type="ChEBI" id="CHEBI:15377"/>
        <dbReference type="ChEBI" id="CHEBI:15378"/>
        <dbReference type="ChEBI" id="CHEBI:58754"/>
        <dbReference type="ChEBI" id="CHEBI:58805"/>
        <dbReference type="EC" id="3.1.4.52"/>
    </reaction>
    <physiologicalReaction direction="left-to-right" evidence="1">
        <dbReference type="Rhea" id="RHEA:24903"/>
    </physiologicalReaction>
</comment>
<organism evidence="8 9">
    <name type="scientific">Herminiimonas fonticola</name>
    <dbReference type="NCBI Taxonomy" id="303380"/>
    <lineage>
        <taxon>Bacteria</taxon>
        <taxon>Pseudomonadati</taxon>
        <taxon>Pseudomonadota</taxon>
        <taxon>Betaproteobacteria</taxon>
        <taxon>Burkholderiales</taxon>
        <taxon>Oxalobacteraceae</taxon>
        <taxon>Herminiimonas</taxon>
    </lineage>
</organism>
<dbReference type="InterPro" id="IPR001789">
    <property type="entry name" value="Sig_transdc_resp-reg_receiver"/>
</dbReference>
<dbReference type="GO" id="GO:0071111">
    <property type="term" value="F:cyclic-guanylate-specific phosphodiesterase activity"/>
    <property type="evidence" value="ECO:0007669"/>
    <property type="project" value="UniProtKB-EC"/>
</dbReference>
<dbReference type="SUPFAM" id="SSF52172">
    <property type="entry name" value="CheY-like"/>
    <property type="match status" value="1"/>
</dbReference>
<dbReference type="Gene3D" id="3.20.20.450">
    <property type="entry name" value="EAL domain"/>
    <property type="match status" value="1"/>
</dbReference>
<dbReference type="CDD" id="cd01948">
    <property type="entry name" value="EAL"/>
    <property type="match status" value="1"/>
</dbReference>
<dbReference type="FunFam" id="3.20.20.450:FF:000001">
    <property type="entry name" value="Cyclic di-GMP phosphodiesterase yahA"/>
    <property type="match status" value="1"/>
</dbReference>
<evidence type="ECO:0000259" key="4">
    <source>
        <dbReference type="PROSITE" id="PS50112"/>
    </source>
</evidence>
<dbReference type="Pfam" id="PF08448">
    <property type="entry name" value="PAS_4"/>
    <property type="match status" value="1"/>
</dbReference>
<dbReference type="InterPro" id="IPR035919">
    <property type="entry name" value="EAL_sf"/>
</dbReference>
<dbReference type="SUPFAM" id="SSF55785">
    <property type="entry name" value="PYP-like sensor domain (PAS domain)"/>
    <property type="match status" value="2"/>
</dbReference>
<dbReference type="EMBL" id="SNWF01000005">
    <property type="protein sequence ID" value="TDN89839.1"/>
    <property type="molecule type" value="Genomic_DNA"/>
</dbReference>
<dbReference type="InterPro" id="IPR035965">
    <property type="entry name" value="PAS-like_dom_sf"/>
</dbReference>
<dbReference type="PANTHER" id="PTHR44757">
    <property type="entry name" value="DIGUANYLATE CYCLASE DGCP"/>
    <property type="match status" value="1"/>
</dbReference>
<protein>
    <submittedName>
        <fullName evidence="8">Response regulator receiver modulated diguanylate cyclase/phosphodiesterase with PAS/PAC sensor</fullName>
    </submittedName>
</protein>
<dbReference type="InterPro" id="IPR013656">
    <property type="entry name" value="PAS_4"/>
</dbReference>
<evidence type="ECO:0000256" key="2">
    <source>
        <dbReference type="PROSITE-ProRule" id="PRU00169"/>
    </source>
</evidence>
<dbReference type="OrthoDB" id="9813903at2"/>
<dbReference type="SUPFAM" id="SSF55073">
    <property type="entry name" value="Nucleotide cyclase"/>
    <property type="match status" value="1"/>
</dbReference>
<dbReference type="Pfam" id="PF00072">
    <property type="entry name" value="Response_reg"/>
    <property type="match status" value="1"/>
</dbReference>
<feature type="domain" description="PAS" evidence="4">
    <location>
        <begin position="264"/>
        <end position="307"/>
    </location>
</feature>
<dbReference type="CDD" id="cd00156">
    <property type="entry name" value="REC"/>
    <property type="match status" value="1"/>
</dbReference>
<dbReference type="PROSITE" id="PS50887">
    <property type="entry name" value="GGDEF"/>
    <property type="match status" value="1"/>
</dbReference>
<dbReference type="SUPFAM" id="SSF141868">
    <property type="entry name" value="EAL domain-like"/>
    <property type="match status" value="1"/>
</dbReference>
<dbReference type="PROSITE" id="PS50110">
    <property type="entry name" value="RESPONSE_REGULATORY"/>
    <property type="match status" value="1"/>
</dbReference>
<reference evidence="8 9" key="1">
    <citation type="submission" date="2019-03" db="EMBL/GenBank/DDBJ databases">
        <title>Genomic Encyclopedia of Type Strains, Phase IV (KMG-IV): sequencing the most valuable type-strain genomes for metagenomic binning, comparative biology and taxonomic classification.</title>
        <authorList>
            <person name="Goeker M."/>
        </authorList>
    </citation>
    <scope>NUCLEOTIDE SEQUENCE [LARGE SCALE GENOMIC DNA]</scope>
    <source>
        <strain evidence="8 9">DSM 18555</strain>
    </source>
</reference>
<accession>A0A4R6G5P6</accession>
<feature type="modified residue" description="4-aspartylphosphate" evidence="2">
    <location>
        <position position="54"/>
    </location>
</feature>
<gene>
    <name evidence="8" type="ORF">EV677_1903</name>
</gene>
<dbReference type="InterPro" id="IPR029787">
    <property type="entry name" value="Nucleotide_cyclase"/>
</dbReference>
<dbReference type="RefSeq" id="WP_112991931.1">
    <property type="nucleotide sequence ID" value="NZ_PTLZ01000002.1"/>
</dbReference>
<evidence type="ECO:0000313" key="9">
    <source>
        <dbReference type="Proteomes" id="UP000294737"/>
    </source>
</evidence>
<dbReference type="NCBIfam" id="TIGR00229">
    <property type="entry name" value="sensory_box"/>
    <property type="match status" value="2"/>
</dbReference>
<dbReference type="NCBIfam" id="TIGR00254">
    <property type="entry name" value="GGDEF"/>
    <property type="match status" value="1"/>
</dbReference>
<dbReference type="InterPro" id="IPR000160">
    <property type="entry name" value="GGDEF_dom"/>
</dbReference>
<evidence type="ECO:0000313" key="8">
    <source>
        <dbReference type="EMBL" id="TDN89839.1"/>
    </source>
</evidence>
<feature type="domain" description="EAL" evidence="6">
    <location>
        <begin position="562"/>
        <end position="816"/>
    </location>
</feature>
<keyword evidence="9" id="KW-1185">Reference proteome</keyword>
<evidence type="ECO:0000256" key="1">
    <source>
        <dbReference type="ARBA" id="ARBA00051114"/>
    </source>
</evidence>
<dbReference type="Pfam" id="PF00990">
    <property type="entry name" value="GGDEF"/>
    <property type="match status" value="1"/>
</dbReference>
<evidence type="ECO:0000259" key="7">
    <source>
        <dbReference type="PROSITE" id="PS50887"/>
    </source>
</evidence>
<dbReference type="SMART" id="SM00052">
    <property type="entry name" value="EAL"/>
    <property type="match status" value="1"/>
</dbReference>
<dbReference type="PANTHER" id="PTHR44757:SF2">
    <property type="entry name" value="BIOFILM ARCHITECTURE MAINTENANCE PROTEIN MBAA"/>
    <property type="match status" value="1"/>
</dbReference>
<dbReference type="AlphaFoldDB" id="A0A4R6G5P6"/>
<dbReference type="SMART" id="SM00091">
    <property type="entry name" value="PAS"/>
    <property type="match status" value="2"/>
</dbReference>
<dbReference type="Gene3D" id="3.40.50.2300">
    <property type="match status" value="1"/>
</dbReference>
<dbReference type="Gene3D" id="3.30.70.270">
    <property type="match status" value="1"/>
</dbReference>
<dbReference type="GO" id="GO:0000160">
    <property type="term" value="P:phosphorelay signal transduction system"/>
    <property type="evidence" value="ECO:0007669"/>
    <property type="project" value="InterPro"/>
</dbReference>
<dbReference type="SMART" id="SM00267">
    <property type="entry name" value="GGDEF"/>
    <property type="match status" value="1"/>
</dbReference>
<dbReference type="Pfam" id="PF00563">
    <property type="entry name" value="EAL"/>
    <property type="match status" value="1"/>
</dbReference>
<dbReference type="SMART" id="SM00448">
    <property type="entry name" value="REC"/>
    <property type="match status" value="1"/>
</dbReference>
<feature type="domain" description="GGDEF" evidence="7">
    <location>
        <begin position="420"/>
        <end position="553"/>
    </location>
</feature>
<dbReference type="CDD" id="cd00130">
    <property type="entry name" value="PAS"/>
    <property type="match status" value="1"/>
</dbReference>
<proteinExistence type="predicted"/>
<dbReference type="PROSITE" id="PS50112">
    <property type="entry name" value="PAS"/>
    <property type="match status" value="1"/>
</dbReference>
<comment type="caution">
    <text evidence="8">The sequence shown here is derived from an EMBL/GenBank/DDBJ whole genome shotgun (WGS) entry which is preliminary data.</text>
</comment>
<dbReference type="Gene3D" id="3.30.450.20">
    <property type="entry name" value="PAS domain"/>
    <property type="match status" value="2"/>
</dbReference>
<name>A0A4R6G5P6_9BURK</name>
<dbReference type="InterPro" id="IPR011006">
    <property type="entry name" value="CheY-like_superfamily"/>
</dbReference>
<evidence type="ECO:0000259" key="3">
    <source>
        <dbReference type="PROSITE" id="PS50110"/>
    </source>
</evidence>
<dbReference type="InterPro" id="IPR052155">
    <property type="entry name" value="Biofilm_reg_signaling"/>
</dbReference>
<sequence length="819" mass="91878">MIKILMVEDTPTDAELALRELKRGGIQHQARRVETEKELRHELLDFKPDVVLSDFSMPHFDGLSALKVVRQEQPDLPFIFVSGRIGEELAIESLKLGASDYVIKTNLSRLPSAVARAMEHVEQRDARRRIETELMESNLMFRTFMENLPGAAFIKDKDGRYLYGNHGLDKAFNVEKGYSIGKLDTELVPVQVAHKLREMETRVTNAGSALQEIEAMSMPSGVTYWLSTKFPLVGENSNSRHIGGIAIEITERMKVEQDLLLRTRAIEACVNPIVIVDTAAPGMPMIYVNGAFETITGYTSEEAIGRNCRFLQGTDTDQPELGKLRAAIREQRPASVLLRNYHKDGSMFLNELYIAPVSETIDGSGAGHFVGVLYDVTQIKRYQEDLEHQANYDTLTGLANRNLLNERTQQALIHARRHDQFLSLVFIDLDNFKLVNDSMGHGAGDELIANVGARLQTCIRDGDTVARIGGDEFVLLLTNQNPGDSNLTVMQRIQQELTKPMLIRSQELVVTCSMGIARFPEDGEDSESLLANADAAMYRAKSNGRNNFQFYTKEMNATTGERLSLENDLWHAMANDELFLVYQPQIDFRDGSVVGMEALIRWQHPKRGLISPMDFIPMAECNGLIIPIGIWVMETACKHNLQLQKEGLPPIRVAVNLSARQIGERNFVQTVKDVIDATGLDPSYLELEVTESMVMHNIQEVVVILNSLNEMGIQLSLDDFGTGFSSLAYLKRFPIDRLKIDQSFIFHCDSDPGDAIISQTIIALAHGLKIKVIAEGIEKPEHFAFLKENGCDEGQGYFISRPLAFKDLRKLLISRQNLH</sequence>